<keyword evidence="7" id="KW-0963">Cytoplasm</keyword>
<dbReference type="HAMAP" id="MF_01445">
    <property type="entry name" value="TsaD"/>
    <property type="match status" value="1"/>
</dbReference>
<keyword evidence="4 7" id="KW-0408">Iron</keyword>
<dbReference type="EMBL" id="JBIRGH010000015">
    <property type="protein sequence ID" value="MFH8587298.1"/>
    <property type="molecule type" value="Genomic_DNA"/>
</dbReference>
<keyword evidence="11" id="KW-1185">Reference proteome</keyword>
<evidence type="ECO:0000313" key="11">
    <source>
        <dbReference type="Proteomes" id="UP001610990"/>
    </source>
</evidence>
<dbReference type="PROSITE" id="PS01016">
    <property type="entry name" value="GLYCOPROTEASE"/>
    <property type="match status" value="1"/>
</dbReference>
<dbReference type="InterPro" id="IPR000905">
    <property type="entry name" value="Gcp-like_dom"/>
</dbReference>
<dbReference type="NCBIfam" id="TIGR03723">
    <property type="entry name" value="T6A_TsaD_YgjD"/>
    <property type="match status" value="1"/>
</dbReference>
<dbReference type="PANTHER" id="PTHR11735:SF6">
    <property type="entry name" value="TRNA N6-ADENOSINE THREONYLCARBAMOYLTRANSFERASE, MITOCHONDRIAL"/>
    <property type="match status" value="1"/>
</dbReference>
<dbReference type="SUPFAM" id="SSF53067">
    <property type="entry name" value="Actin-like ATPase domain"/>
    <property type="match status" value="2"/>
</dbReference>
<accession>A0ABW7RJF2</accession>
<dbReference type="PANTHER" id="PTHR11735">
    <property type="entry name" value="TRNA N6-ADENOSINE THREONYLCARBAMOYLTRANSFERASE"/>
    <property type="match status" value="1"/>
</dbReference>
<keyword evidence="1 7" id="KW-0808">Transferase</keyword>
<feature type="domain" description="Gcp-like" evidence="9">
    <location>
        <begin position="49"/>
        <end position="338"/>
    </location>
</feature>
<gene>
    <name evidence="7 10" type="primary">tsaD</name>
    <name evidence="10" type="ORF">ACH4GP_23345</name>
</gene>
<proteinExistence type="inferred from homology"/>
<evidence type="ECO:0000313" key="10">
    <source>
        <dbReference type="EMBL" id="MFH8587298.1"/>
    </source>
</evidence>
<evidence type="ECO:0000256" key="3">
    <source>
        <dbReference type="ARBA" id="ARBA00022723"/>
    </source>
</evidence>
<feature type="region of interest" description="Disordered" evidence="8">
    <location>
        <begin position="1"/>
        <end position="21"/>
    </location>
</feature>
<name>A0ABW7RJF2_9ACTN</name>
<comment type="function">
    <text evidence="7">Required for the formation of a threonylcarbamoyl group on adenosine at position 37 (t(6)A37) in tRNAs that read codons beginning with adenine. Is involved in the transfer of the threonylcarbamoyl moiety of threonylcarbamoyl-AMP (TC-AMP) to the N6 group of A37, together with TsaE and TsaB. TsaD likely plays a direct catalytic role in this reaction.</text>
</comment>
<keyword evidence="2 7" id="KW-0819">tRNA processing</keyword>
<evidence type="ECO:0000256" key="2">
    <source>
        <dbReference type="ARBA" id="ARBA00022694"/>
    </source>
</evidence>
<dbReference type="PRINTS" id="PR00789">
    <property type="entry name" value="OSIALOPTASE"/>
</dbReference>
<evidence type="ECO:0000256" key="1">
    <source>
        <dbReference type="ARBA" id="ARBA00022679"/>
    </source>
</evidence>
<comment type="caution">
    <text evidence="10">The sequence shown here is derived from an EMBL/GenBank/DDBJ whole genome shotgun (WGS) entry which is preliminary data.</text>
</comment>
<evidence type="ECO:0000256" key="4">
    <source>
        <dbReference type="ARBA" id="ARBA00023004"/>
    </source>
</evidence>
<feature type="binding site" evidence="7">
    <location>
        <position position="211"/>
    </location>
    <ligand>
        <name>substrate</name>
    </ligand>
</feature>
<keyword evidence="5 7" id="KW-0012">Acyltransferase</keyword>
<dbReference type="InterPro" id="IPR043129">
    <property type="entry name" value="ATPase_NBD"/>
</dbReference>
<comment type="subcellular location">
    <subcellularLocation>
        <location evidence="7">Cytoplasm</location>
    </subcellularLocation>
</comment>
<evidence type="ECO:0000259" key="9">
    <source>
        <dbReference type="Pfam" id="PF00814"/>
    </source>
</evidence>
<feature type="binding site" evidence="7">
    <location>
        <position position="304"/>
    </location>
    <ligand>
        <name>substrate</name>
    </ligand>
</feature>
<comment type="catalytic activity">
    <reaction evidence="6 7">
        <text>L-threonylcarbamoyladenylate + adenosine(37) in tRNA = N(6)-L-threonylcarbamoyladenosine(37) in tRNA + AMP + H(+)</text>
        <dbReference type="Rhea" id="RHEA:37059"/>
        <dbReference type="Rhea" id="RHEA-COMP:10162"/>
        <dbReference type="Rhea" id="RHEA-COMP:10163"/>
        <dbReference type="ChEBI" id="CHEBI:15378"/>
        <dbReference type="ChEBI" id="CHEBI:73682"/>
        <dbReference type="ChEBI" id="CHEBI:74411"/>
        <dbReference type="ChEBI" id="CHEBI:74418"/>
        <dbReference type="ChEBI" id="CHEBI:456215"/>
        <dbReference type="EC" id="2.3.1.234"/>
    </reaction>
</comment>
<feature type="binding site" evidence="7">
    <location>
        <position position="207"/>
    </location>
    <ligand>
        <name>substrate</name>
    </ligand>
</feature>
<dbReference type="InterPro" id="IPR017860">
    <property type="entry name" value="Peptidase_M22_CS"/>
</dbReference>
<feature type="binding site" evidence="7">
    <location>
        <position position="194"/>
    </location>
    <ligand>
        <name>substrate</name>
    </ligand>
</feature>
<feature type="binding site" evidence="7">
    <location>
        <begin position="159"/>
        <end position="163"/>
    </location>
    <ligand>
        <name>substrate</name>
    </ligand>
</feature>
<feature type="binding site" evidence="7">
    <location>
        <position position="136"/>
    </location>
    <ligand>
        <name>Fe cation</name>
        <dbReference type="ChEBI" id="CHEBI:24875"/>
    </ligand>
</feature>
<reference evidence="10 11" key="1">
    <citation type="submission" date="2024-10" db="EMBL/GenBank/DDBJ databases">
        <title>The Natural Products Discovery Center: Release of the First 8490 Sequenced Strains for Exploring Actinobacteria Biosynthetic Diversity.</title>
        <authorList>
            <person name="Kalkreuter E."/>
            <person name="Kautsar S.A."/>
            <person name="Yang D."/>
            <person name="Bader C.D."/>
            <person name="Teijaro C.N."/>
            <person name="Fluegel L."/>
            <person name="Davis C.M."/>
            <person name="Simpson J.R."/>
            <person name="Lauterbach L."/>
            <person name="Steele A.D."/>
            <person name="Gui C."/>
            <person name="Meng S."/>
            <person name="Li G."/>
            <person name="Viehrig K."/>
            <person name="Ye F."/>
            <person name="Su P."/>
            <person name="Kiefer A.F."/>
            <person name="Nichols A."/>
            <person name="Cepeda A.J."/>
            <person name="Yan W."/>
            <person name="Fan B."/>
            <person name="Jiang Y."/>
            <person name="Adhikari A."/>
            <person name="Zheng C.-J."/>
            <person name="Schuster L."/>
            <person name="Cowan T.M."/>
            <person name="Smanski M.J."/>
            <person name="Chevrette M.G."/>
            <person name="De Carvalho L.P.S."/>
            <person name="Shen B."/>
        </authorList>
    </citation>
    <scope>NUCLEOTIDE SEQUENCE [LARGE SCALE GENOMIC DNA]</scope>
    <source>
        <strain evidence="10 11">NPDC018013</strain>
    </source>
</reference>
<evidence type="ECO:0000256" key="6">
    <source>
        <dbReference type="ARBA" id="ARBA00048117"/>
    </source>
</evidence>
<feature type="binding site" evidence="7">
    <location>
        <position position="140"/>
    </location>
    <ligand>
        <name>Fe cation</name>
        <dbReference type="ChEBI" id="CHEBI:24875"/>
    </ligand>
</feature>
<dbReference type="NCBIfam" id="TIGR00329">
    <property type="entry name" value="gcp_kae1"/>
    <property type="match status" value="1"/>
</dbReference>
<dbReference type="CDD" id="cd24133">
    <property type="entry name" value="ASKHA_NBD_TsaD_bac"/>
    <property type="match status" value="1"/>
</dbReference>
<dbReference type="InterPro" id="IPR017861">
    <property type="entry name" value="KAE1/TsaD"/>
</dbReference>
<evidence type="ECO:0000256" key="5">
    <source>
        <dbReference type="ARBA" id="ARBA00023315"/>
    </source>
</evidence>
<dbReference type="InterPro" id="IPR022450">
    <property type="entry name" value="TsaD"/>
</dbReference>
<comment type="similarity">
    <text evidence="7">Belongs to the KAE1 / TsaD family.</text>
</comment>
<dbReference type="Pfam" id="PF00814">
    <property type="entry name" value="TsaD"/>
    <property type="match status" value="1"/>
</dbReference>
<feature type="region of interest" description="Disordered" evidence="8">
    <location>
        <begin position="381"/>
        <end position="401"/>
    </location>
</feature>
<dbReference type="GO" id="GO:0061711">
    <property type="term" value="F:tRNA N(6)-L-threonylcarbamoyladenine synthase activity"/>
    <property type="evidence" value="ECO:0007669"/>
    <property type="project" value="UniProtKB-EC"/>
</dbReference>
<dbReference type="Gene3D" id="3.30.420.40">
    <property type="match status" value="2"/>
</dbReference>
<sequence length="401" mass="40527">MPTKKWSAGSPRGGAAGSVRGRTAGSPVVLGIESSCDETGAGLVRDGRLLGHALASSMDEHARFGGVVPEIAARAHVHALTPVVREALDDAGLTAADIGAVAVTTGPGLSGALQVGLAGAKGLAYALGVPLYGVHHLAGHVAADTLEHGPLPDPCVVLIVSGGHTSLLLVRDLARDPITHLGDTLDDAAGECFDKVARVFGLPYPGGPAIDRTARTGDPRAVPFPRPLTTGPSANRFTFSFSGLKTAAARWAERHHAAGLPLPLADGAASLQEAVADVLTRKAVAACTEHGVRTLVVVGGVAANSRVRALAQERCAAAGITLRVPPLRLCTDNGAMIAAVGDLLVRAGAEPAPLDVSIDPSAPLEYAALHPVARGPHPVTPGTYPVAPGQHPVAPGPYPSG</sequence>
<dbReference type="Proteomes" id="UP001610990">
    <property type="component" value="Unassembled WGS sequence"/>
</dbReference>
<organism evidence="10 11">
    <name type="scientific">Streptomyces celluloflavus</name>
    <dbReference type="NCBI Taxonomy" id="58344"/>
    <lineage>
        <taxon>Bacteria</taxon>
        <taxon>Bacillati</taxon>
        <taxon>Actinomycetota</taxon>
        <taxon>Actinomycetes</taxon>
        <taxon>Kitasatosporales</taxon>
        <taxon>Streptomycetaceae</taxon>
        <taxon>Streptomyces</taxon>
    </lineage>
</organism>
<dbReference type="EC" id="2.3.1.234" evidence="7"/>
<feature type="binding site" evidence="7">
    <location>
        <position position="332"/>
    </location>
    <ligand>
        <name>Fe cation</name>
        <dbReference type="ChEBI" id="CHEBI:24875"/>
    </ligand>
</feature>
<keyword evidence="3 7" id="KW-0479">Metal-binding</keyword>
<dbReference type="RefSeq" id="WP_397674355.1">
    <property type="nucleotide sequence ID" value="NZ_JBIRGH010000015.1"/>
</dbReference>
<evidence type="ECO:0000256" key="8">
    <source>
        <dbReference type="SAM" id="MobiDB-lite"/>
    </source>
</evidence>
<evidence type="ECO:0000256" key="7">
    <source>
        <dbReference type="HAMAP-Rule" id="MF_01445"/>
    </source>
</evidence>
<comment type="cofactor">
    <cofactor evidence="7">
        <name>Fe(2+)</name>
        <dbReference type="ChEBI" id="CHEBI:29033"/>
    </cofactor>
    <text evidence="7">Binds 1 Fe(2+) ion per subunit.</text>
</comment>
<protein>
    <recommendedName>
        <fullName evidence="7">tRNA N6-adenosine threonylcarbamoyltransferase</fullName>
        <ecNumber evidence="7">2.3.1.234</ecNumber>
    </recommendedName>
    <alternativeName>
        <fullName evidence="7">N6-L-threonylcarbamoyladenine synthase</fullName>
        <shortName evidence="7">t(6)A synthase</shortName>
    </alternativeName>
    <alternativeName>
        <fullName evidence="7">t(6)A37 threonylcarbamoyladenosine biosynthesis protein TsaD</fullName>
    </alternativeName>
    <alternativeName>
        <fullName evidence="7">tRNA threonylcarbamoyladenosine biosynthesis protein TsaD</fullName>
    </alternativeName>
</protein>